<feature type="compositionally biased region" description="Basic and acidic residues" evidence="1">
    <location>
        <begin position="46"/>
        <end position="55"/>
    </location>
</feature>
<reference evidence="2 3" key="1">
    <citation type="submission" date="2019-11" db="EMBL/GenBank/DDBJ databases">
        <title>Whole genome sequence of Oryza granulata.</title>
        <authorList>
            <person name="Li W."/>
        </authorList>
    </citation>
    <scope>NUCLEOTIDE SEQUENCE [LARGE SCALE GENOMIC DNA]</scope>
    <source>
        <strain evidence="3">cv. Menghai</strain>
        <tissue evidence="2">Leaf</tissue>
    </source>
</reference>
<evidence type="ECO:0000313" key="2">
    <source>
        <dbReference type="EMBL" id="KAF0933466.1"/>
    </source>
</evidence>
<feature type="region of interest" description="Disordered" evidence="1">
    <location>
        <begin position="29"/>
        <end position="62"/>
    </location>
</feature>
<name>A0A6G1F956_9ORYZ</name>
<gene>
    <name evidence="2" type="ORF">E2562_018561</name>
</gene>
<dbReference type="EMBL" id="SPHZ02000001">
    <property type="protein sequence ID" value="KAF0933466.1"/>
    <property type="molecule type" value="Genomic_DNA"/>
</dbReference>
<comment type="caution">
    <text evidence="2">The sequence shown here is derived from an EMBL/GenBank/DDBJ whole genome shotgun (WGS) entry which is preliminary data.</text>
</comment>
<evidence type="ECO:0000313" key="3">
    <source>
        <dbReference type="Proteomes" id="UP000479710"/>
    </source>
</evidence>
<keyword evidence="3" id="KW-1185">Reference proteome</keyword>
<organism evidence="2 3">
    <name type="scientific">Oryza meyeriana var. granulata</name>
    <dbReference type="NCBI Taxonomy" id="110450"/>
    <lineage>
        <taxon>Eukaryota</taxon>
        <taxon>Viridiplantae</taxon>
        <taxon>Streptophyta</taxon>
        <taxon>Embryophyta</taxon>
        <taxon>Tracheophyta</taxon>
        <taxon>Spermatophyta</taxon>
        <taxon>Magnoliopsida</taxon>
        <taxon>Liliopsida</taxon>
        <taxon>Poales</taxon>
        <taxon>Poaceae</taxon>
        <taxon>BOP clade</taxon>
        <taxon>Oryzoideae</taxon>
        <taxon>Oryzeae</taxon>
        <taxon>Oryzinae</taxon>
        <taxon>Oryza</taxon>
        <taxon>Oryza meyeriana</taxon>
    </lineage>
</organism>
<sequence length="62" mass="6380">MASDCSRRPRMVEAVVGYNNDGHVACGRAPGAVVPSPPAWGTSEVGRSRRAEPRSSDAGGAL</sequence>
<dbReference type="AlphaFoldDB" id="A0A6G1F956"/>
<protein>
    <submittedName>
        <fullName evidence="2">Uncharacterized protein</fullName>
    </submittedName>
</protein>
<dbReference type="Proteomes" id="UP000479710">
    <property type="component" value="Unassembled WGS sequence"/>
</dbReference>
<proteinExistence type="predicted"/>
<accession>A0A6G1F956</accession>
<evidence type="ECO:0000256" key="1">
    <source>
        <dbReference type="SAM" id="MobiDB-lite"/>
    </source>
</evidence>